<dbReference type="AlphaFoldDB" id="A0AA48LY49"/>
<protein>
    <submittedName>
        <fullName evidence="1">Uncharacterized protein</fullName>
    </submittedName>
</protein>
<dbReference type="EMBL" id="OY288114">
    <property type="protein sequence ID" value="CAJ0859091.1"/>
    <property type="molecule type" value="Genomic_DNA"/>
</dbReference>
<name>A0AA48LY49_9ZZZZ</name>
<reference evidence="1" key="1">
    <citation type="submission" date="2023-07" db="EMBL/GenBank/DDBJ databases">
        <authorList>
            <person name="Pelsma A.J. K."/>
        </authorList>
    </citation>
    <scope>NUCLEOTIDE SEQUENCE</scope>
</reference>
<accession>A0AA48LY49</accession>
<gene>
    <name evidence="1" type="ORF">AMST5_01176</name>
</gene>
<sequence>MTPSVDSRTRRARSAISLGAAVATFGAVLLGYDAPASQAAGGFFEALFGISRPDAYYDGHAVRRHRFSHIPRRIRLAHARRHDMQARRHVAERRKVHRYAAVGEQPHTLGPAVIDVVAPTRGAFELIGEVGSGPRLASVTRAPATEARIPAQGCPKPCSIASDPAPAPRLGAVREASLSARDIYADPTLRPGDTIITADGIRILRPGSRFPFKASDFISLAQAGKSHLANRSALSEIERSLKTPPGRVPADL</sequence>
<evidence type="ECO:0000313" key="1">
    <source>
        <dbReference type="EMBL" id="CAJ0859091.1"/>
    </source>
</evidence>
<organism evidence="1">
    <name type="scientific">freshwater sediment metagenome</name>
    <dbReference type="NCBI Taxonomy" id="556182"/>
    <lineage>
        <taxon>unclassified sequences</taxon>
        <taxon>metagenomes</taxon>
        <taxon>ecological metagenomes</taxon>
    </lineage>
</organism>
<proteinExistence type="predicted"/>